<keyword evidence="4" id="KW-1185">Reference proteome</keyword>
<dbReference type="InParanoid" id="A0A0H2R9V9"/>
<evidence type="ECO:0000256" key="1">
    <source>
        <dbReference type="SAM" id="Phobius"/>
    </source>
</evidence>
<dbReference type="GO" id="GO:0004672">
    <property type="term" value="F:protein kinase activity"/>
    <property type="evidence" value="ECO:0007669"/>
    <property type="project" value="InterPro"/>
</dbReference>
<dbReference type="PROSITE" id="PS50011">
    <property type="entry name" value="PROTEIN_KINASE_DOM"/>
    <property type="match status" value="1"/>
</dbReference>
<gene>
    <name evidence="3" type="ORF">SCHPADRAFT_944282</name>
</gene>
<dbReference type="GO" id="GO:0005524">
    <property type="term" value="F:ATP binding"/>
    <property type="evidence" value="ECO:0007669"/>
    <property type="project" value="InterPro"/>
</dbReference>
<dbReference type="Gene3D" id="1.10.510.10">
    <property type="entry name" value="Transferase(Phosphotransferase) domain 1"/>
    <property type="match status" value="1"/>
</dbReference>
<dbReference type="EMBL" id="KQ086083">
    <property type="protein sequence ID" value="KLO08635.1"/>
    <property type="molecule type" value="Genomic_DNA"/>
</dbReference>
<dbReference type="Proteomes" id="UP000053477">
    <property type="component" value="Unassembled WGS sequence"/>
</dbReference>
<keyword evidence="1" id="KW-0472">Membrane</keyword>
<keyword evidence="1" id="KW-1133">Transmembrane helix</keyword>
<dbReference type="SUPFAM" id="SSF56112">
    <property type="entry name" value="Protein kinase-like (PK-like)"/>
    <property type="match status" value="1"/>
</dbReference>
<dbReference type="OrthoDB" id="5987198at2759"/>
<feature type="domain" description="Protein kinase" evidence="2">
    <location>
        <begin position="37"/>
        <end position="396"/>
    </location>
</feature>
<evidence type="ECO:0000313" key="4">
    <source>
        <dbReference type="Proteomes" id="UP000053477"/>
    </source>
</evidence>
<sequence length="396" mass="45848">MAASSTTTWKSIYADDELEPHEVFWRDIHPFLMDHGYQLRPRFRPGWVPSWKGTNKDSMFFEDSNALVHTKTIDAVRIRDNRNVYLKRVAKGSQEVDINVYLSNPSLRDELDNHAAPLLDIIVGHEEYDFLVMPVLRIFDDPPFVFVDEVLDFVQQTLDGLVFLHQHGVAHRDCSNLNLRFDATAMYPEGFHPYDHFVKRNGIDVIKNHLNRTDVLSAIRYYFTDFGISSRFTGASPPPHLVTGLHCQDKTVPELSDKTPYDPFKTDVYILGNVFKTHLTDVYSNLSFLDPLFYEMTKFGPKSRPSAEKSLSLFHKLVREQMGVSLRWMLLEPGCTRSERVNRHIRSMGREVRRFARKLFGFPSGLILLASVTAFSFVYGPRNVISRIRDTFQRRP</sequence>
<dbReference type="STRING" id="27342.A0A0H2R9V9"/>
<protein>
    <recommendedName>
        <fullName evidence="2">Protein kinase domain-containing protein</fullName>
    </recommendedName>
</protein>
<accession>A0A0H2R9V9</accession>
<dbReference type="InterPro" id="IPR000719">
    <property type="entry name" value="Prot_kinase_dom"/>
</dbReference>
<keyword evidence="1" id="KW-0812">Transmembrane</keyword>
<organism evidence="3 4">
    <name type="scientific">Schizopora paradoxa</name>
    <dbReference type="NCBI Taxonomy" id="27342"/>
    <lineage>
        <taxon>Eukaryota</taxon>
        <taxon>Fungi</taxon>
        <taxon>Dikarya</taxon>
        <taxon>Basidiomycota</taxon>
        <taxon>Agaricomycotina</taxon>
        <taxon>Agaricomycetes</taxon>
        <taxon>Hymenochaetales</taxon>
        <taxon>Schizoporaceae</taxon>
        <taxon>Schizopora</taxon>
    </lineage>
</organism>
<proteinExistence type="predicted"/>
<dbReference type="InterPro" id="IPR011009">
    <property type="entry name" value="Kinase-like_dom_sf"/>
</dbReference>
<dbReference type="AlphaFoldDB" id="A0A0H2R9V9"/>
<feature type="transmembrane region" description="Helical" evidence="1">
    <location>
        <begin position="359"/>
        <end position="379"/>
    </location>
</feature>
<name>A0A0H2R9V9_9AGAM</name>
<reference evidence="3 4" key="1">
    <citation type="submission" date="2015-04" db="EMBL/GenBank/DDBJ databases">
        <title>Complete genome sequence of Schizopora paradoxa KUC8140, a cosmopolitan wood degrader in East Asia.</title>
        <authorList>
            <consortium name="DOE Joint Genome Institute"/>
            <person name="Min B."/>
            <person name="Park H."/>
            <person name="Jang Y."/>
            <person name="Kim J.-J."/>
            <person name="Kim K.H."/>
            <person name="Pangilinan J."/>
            <person name="Lipzen A."/>
            <person name="Riley R."/>
            <person name="Grigoriev I.V."/>
            <person name="Spatafora J.W."/>
            <person name="Choi I.-G."/>
        </authorList>
    </citation>
    <scope>NUCLEOTIDE SEQUENCE [LARGE SCALE GENOMIC DNA]</scope>
    <source>
        <strain evidence="3 4">KUC8140</strain>
    </source>
</reference>
<evidence type="ECO:0000313" key="3">
    <source>
        <dbReference type="EMBL" id="KLO08635.1"/>
    </source>
</evidence>
<evidence type="ECO:0000259" key="2">
    <source>
        <dbReference type="PROSITE" id="PS50011"/>
    </source>
</evidence>